<feature type="domain" description="NTP pyrophosphohydrolase MazG-like" evidence="1">
    <location>
        <begin position="31"/>
        <end position="85"/>
    </location>
</feature>
<dbReference type="Proteomes" id="UP000681340">
    <property type="component" value="Unassembled WGS sequence"/>
</dbReference>
<keyword evidence="3" id="KW-1185">Reference proteome</keyword>
<evidence type="ECO:0000259" key="1">
    <source>
        <dbReference type="Pfam" id="PF03819"/>
    </source>
</evidence>
<protein>
    <submittedName>
        <fullName evidence="2">Pyrophosphatase</fullName>
    </submittedName>
</protein>
<dbReference type="AlphaFoldDB" id="A0A919SK20"/>
<comment type="caution">
    <text evidence="2">The sequence shown here is derived from an EMBL/GenBank/DDBJ whole genome shotgun (WGS) entry which is preliminary data.</text>
</comment>
<dbReference type="Pfam" id="PF03819">
    <property type="entry name" value="MazG"/>
    <property type="match status" value="1"/>
</dbReference>
<reference evidence="2" key="1">
    <citation type="submission" date="2021-03" db="EMBL/GenBank/DDBJ databases">
        <title>Whole genome shotgun sequence of Actinoplanes auranticolor NBRC 12245.</title>
        <authorList>
            <person name="Komaki H."/>
            <person name="Tamura T."/>
        </authorList>
    </citation>
    <scope>NUCLEOTIDE SEQUENCE</scope>
    <source>
        <strain evidence="2">NBRC 12245</strain>
    </source>
</reference>
<dbReference type="SUPFAM" id="SSF101386">
    <property type="entry name" value="all-alpha NTP pyrophosphatases"/>
    <property type="match status" value="1"/>
</dbReference>
<dbReference type="Gene3D" id="1.10.287.1080">
    <property type="entry name" value="MazG-like"/>
    <property type="match status" value="1"/>
</dbReference>
<organism evidence="2 3">
    <name type="scientific">Actinoplanes auranticolor</name>
    <dbReference type="NCBI Taxonomy" id="47988"/>
    <lineage>
        <taxon>Bacteria</taxon>
        <taxon>Bacillati</taxon>
        <taxon>Actinomycetota</taxon>
        <taxon>Actinomycetes</taxon>
        <taxon>Micromonosporales</taxon>
        <taxon>Micromonosporaceae</taxon>
        <taxon>Actinoplanes</taxon>
    </lineage>
</organism>
<accession>A0A919SK20</accession>
<dbReference type="CDD" id="cd11538">
    <property type="entry name" value="NTP-PPase_u1"/>
    <property type="match status" value="1"/>
</dbReference>
<dbReference type="InterPro" id="IPR004518">
    <property type="entry name" value="MazG-like_dom"/>
</dbReference>
<evidence type="ECO:0000313" key="3">
    <source>
        <dbReference type="Proteomes" id="UP000681340"/>
    </source>
</evidence>
<gene>
    <name evidence="2" type="ORF">Aau02nite_54550</name>
</gene>
<dbReference type="EMBL" id="BOQL01000043">
    <property type="protein sequence ID" value="GIM73154.1"/>
    <property type="molecule type" value="Genomic_DNA"/>
</dbReference>
<name>A0A919SK20_9ACTN</name>
<dbReference type="RefSeq" id="WP_212991384.1">
    <property type="nucleotide sequence ID" value="NZ_BAABEA010000049.1"/>
</dbReference>
<evidence type="ECO:0000313" key="2">
    <source>
        <dbReference type="EMBL" id="GIM73154.1"/>
    </source>
</evidence>
<sequence>MDLRRLSDDLETVSQRYAERFGIRRDATWFLLKLQEEVGELTQAYLMHSGQARTKDLTPDELAANFRAELADVLCQVVLLARHHEVDLPAEIDRKWLSRLR</sequence>
<proteinExistence type="predicted"/>